<dbReference type="Proteomes" id="UP000054144">
    <property type="component" value="Unassembled WGS sequence"/>
</dbReference>
<dbReference type="OrthoDB" id="3251442at2759"/>
<gene>
    <name evidence="1" type="ORF">FISHEDRAFT_35274</name>
</gene>
<protein>
    <submittedName>
        <fullName evidence="1">Uncharacterized protein</fullName>
    </submittedName>
</protein>
<keyword evidence="2" id="KW-1185">Reference proteome</keyword>
<sequence>MQSGAPLFILKQSLADPLPSNDHALLRHFALRVDKHMPLDTFQRLSLAFPESNIKSWYLTQKRAAELSCFNPEKFDCCINCCMCFVGPHADLARCLHCHEARLNARGRPRKQFQYLPLIPRLVGYYKNAEIVNTMSYRAEFDCKRHAQTPEECAKGLVEDVMDGSHYRHLQSSHVVVNGQEHAHRFFDSPRDIALGLSSDGFCPFRR</sequence>
<proteinExistence type="predicted"/>
<name>A0A0D7AKV2_9AGAR</name>
<dbReference type="EMBL" id="KN881643">
    <property type="protein sequence ID" value="KIY52505.1"/>
    <property type="molecule type" value="Genomic_DNA"/>
</dbReference>
<organism evidence="1 2">
    <name type="scientific">Fistulina hepatica ATCC 64428</name>
    <dbReference type="NCBI Taxonomy" id="1128425"/>
    <lineage>
        <taxon>Eukaryota</taxon>
        <taxon>Fungi</taxon>
        <taxon>Dikarya</taxon>
        <taxon>Basidiomycota</taxon>
        <taxon>Agaricomycotina</taxon>
        <taxon>Agaricomycetes</taxon>
        <taxon>Agaricomycetidae</taxon>
        <taxon>Agaricales</taxon>
        <taxon>Fistulinaceae</taxon>
        <taxon>Fistulina</taxon>
    </lineage>
</organism>
<evidence type="ECO:0000313" key="2">
    <source>
        <dbReference type="Proteomes" id="UP000054144"/>
    </source>
</evidence>
<accession>A0A0D7AKV2</accession>
<reference evidence="1 2" key="1">
    <citation type="journal article" date="2015" name="Fungal Genet. Biol.">
        <title>Evolution of novel wood decay mechanisms in Agaricales revealed by the genome sequences of Fistulina hepatica and Cylindrobasidium torrendii.</title>
        <authorList>
            <person name="Floudas D."/>
            <person name="Held B.W."/>
            <person name="Riley R."/>
            <person name="Nagy L.G."/>
            <person name="Koehler G."/>
            <person name="Ransdell A.S."/>
            <person name="Younus H."/>
            <person name="Chow J."/>
            <person name="Chiniquy J."/>
            <person name="Lipzen A."/>
            <person name="Tritt A."/>
            <person name="Sun H."/>
            <person name="Haridas S."/>
            <person name="LaButti K."/>
            <person name="Ohm R.A."/>
            <person name="Kues U."/>
            <person name="Blanchette R.A."/>
            <person name="Grigoriev I.V."/>
            <person name="Minto R.E."/>
            <person name="Hibbett D.S."/>
        </authorList>
    </citation>
    <scope>NUCLEOTIDE SEQUENCE [LARGE SCALE GENOMIC DNA]</scope>
    <source>
        <strain evidence="1 2">ATCC 64428</strain>
    </source>
</reference>
<evidence type="ECO:0000313" key="1">
    <source>
        <dbReference type="EMBL" id="KIY52505.1"/>
    </source>
</evidence>
<dbReference type="AlphaFoldDB" id="A0A0D7AKV2"/>